<dbReference type="InterPro" id="IPR002508">
    <property type="entry name" value="MurNAc-LAA_cat"/>
</dbReference>
<dbReference type="RefSeq" id="WP_152888609.1">
    <property type="nucleotide sequence ID" value="NZ_WHJC01000051.1"/>
</dbReference>
<protein>
    <submittedName>
        <fullName evidence="4">Uncharacterized protein</fullName>
    </submittedName>
</protein>
<dbReference type="GO" id="GO:0009253">
    <property type="term" value="P:peptidoglycan catabolic process"/>
    <property type="evidence" value="ECO:0007669"/>
    <property type="project" value="InterPro"/>
</dbReference>
<keyword evidence="1" id="KW-0175">Coiled coil</keyword>
<feature type="domain" description="Mannosyl-glycoprotein endo-beta-N-acetylglucosamidase-like" evidence="3">
    <location>
        <begin position="230"/>
        <end position="353"/>
    </location>
</feature>
<proteinExistence type="predicted"/>
<reference evidence="4 5" key="1">
    <citation type="submission" date="2019-10" db="EMBL/GenBank/DDBJ databases">
        <title>The Genome Sequence of Clostridium tarantellae Isolated from Fish Brain.</title>
        <authorList>
            <person name="Bano L."/>
            <person name="Kiel M."/>
            <person name="Sales G."/>
            <person name="Doxey A.C."/>
            <person name="Mansfield M.J."/>
            <person name="Schiavone M."/>
            <person name="Rossetto O."/>
            <person name="Pirazzini M."/>
            <person name="Dobrindt U."/>
            <person name="Montecucco C."/>
        </authorList>
    </citation>
    <scope>NUCLEOTIDE SEQUENCE [LARGE SCALE GENOMIC DNA]</scope>
    <source>
        <strain evidence="4 5">DSM 3997</strain>
    </source>
</reference>
<dbReference type="Pfam" id="PF01832">
    <property type="entry name" value="Glucosaminidase"/>
    <property type="match status" value="1"/>
</dbReference>
<sequence length="455" mass="52784">MLSLVLDPFLRDYNVDEYNITKSDKDYDDTLYICKKIKDILQNNYIKVTLTRTNKNSISVEKKFNIINKAKADLILSLEISDLINVKNSEVEVYYDTYNEEIEYLSKSLCDNISLKVGLNNKGIKKNFLYSIKDSKIPTIVIKFNVCNNEYITENFKNIISEEIKYSIEDYFSINWGNKEGKIISGDLNEVTKILSKTNIDKNQAKTWAKNKGATNNFISLADIYWDMCEKCGGVNPVVAYAQAAYETAYGNFLGDLKEEFKNVCGFKNELRKRDEGKASYIKFFNWSDSIEAHLDHLALYAGAVGYPKEKTKDPKHLSYLYKTAIYVEDLSRNWSPKADYGIKISNLCKEMYKTTTMQGIENIKMKKSKELEIITLENIESFKEKLKNVNSILDTLKNYNNSLYEFLEKIEIYLENIENKKVNLENDNSELNNQIDKNKQLVCNMKELLKRITE</sequence>
<keyword evidence="5" id="KW-1185">Reference proteome</keyword>
<evidence type="ECO:0000313" key="4">
    <source>
        <dbReference type="EMBL" id="MPQ43253.1"/>
    </source>
</evidence>
<feature type="coiled-coil region" evidence="1">
    <location>
        <begin position="408"/>
        <end position="452"/>
    </location>
</feature>
<dbReference type="EMBL" id="WHJC01000051">
    <property type="protein sequence ID" value="MPQ43253.1"/>
    <property type="molecule type" value="Genomic_DNA"/>
</dbReference>
<name>A0A6I1MKL1_9CLOT</name>
<dbReference type="SUPFAM" id="SSF53187">
    <property type="entry name" value="Zn-dependent exopeptidases"/>
    <property type="match status" value="1"/>
</dbReference>
<accession>A0A6I1MKL1</accession>
<dbReference type="GO" id="GO:0004040">
    <property type="term" value="F:amidase activity"/>
    <property type="evidence" value="ECO:0007669"/>
    <property type="project" value="InterPro"/>
</dbReference>
<dbReference type="OrthoDB" id="9806267at2"/>
<feature type="domain" description="MurNAc-LAA" evidence="2">
    <location>
        <begin position="28"/>
        <end position="151"/>
    </location>
</feature>
<dbReference type="GO" id="GO:0008745">
    <property type="term" value="F:N-acetylmuramoyl-L-alanine amidase activity"/>
    <property type="evidence" value="ECO:0007669"/>
    <property type="project" value="InterPro"/>
</dbReference>
<gene>
    <name evidence="4" type="ORF">GBZ86_05680</name>
</gene>
<evidence type="ECO:0000259" key="2">
    <source>
        <dbReference type="Pfam" id="PF01520"/>
    </source>
</evidence>
<evidence type="ECO:0000259" key="3">
    <source>
        <dbReference type="Pfam" id="PF01832"/>
    </source>
</evidence>
<comment type="caution">
    <text evidence="4">The sequence shown here is derived from an EMBL/GenBank/DDBJ whole genome shotgun (WGS) entry which is preliminary data.</text>
</comment>
<evidence type="ECO:0000313" key="5">
    <source>
        <dbReference type="Proteomes" id="UP000430345"/>
    </source>
</evidence>
<evidence type="ECO:0000256" key="1">
    <source>
        <dbReference type="SAM" id="Coils"/>
    </source>
</evidence>
<dbReference type="Gene3D" id="3.40.630.40">
    <property type="entry name" value="Zn-dependent exopeptidases"/>
    <property type="match status" value="1"/>
</dbReference>
<dbReference type="AlphaFoldDB" id="A0A6I1MKL1"/>
<dbReference type="CDD" id="cd02696">
    <property type="entry name" value="MurNAc-LAA"/>
    <property type="match status" value="1"/>
</dbReference>
<dbReference type="Proteomes" id="UP000430345">
    <property type="component" value="Unassembled WGS sequence"/>
</dbReference>
<organism evidence="4 5">
    <name type="scientific">Clostridium tarantellae</name>
    <dbReference type="NCBI Taxonomy" id="39493"/>
    <lineage>
        <taxon>Bacteria</taxon>
        <taxon>Bacillati</taxon>
        <taxon>Bacillota</taxon>
        <taxon>Clostridia</taxon>
        <taxon>Eubacteriales</taxon>
        <taxon>Clostridiaceae</taxon>
        <taxon>Clostridium</taxon>
    </lineage>
</organism>
<dbReference type="InterPro" id="IPR002901">
    <property type="entry name" value="MGlyc_endo_b_GlcNAc-like_dom"/>
</dbReference>
<dbReference type="Pfam" id="PF01520">
    <property type="entry name" value="Amidase_3"/>
    <property type="match status" value="1"/>
</dbReference>